<evidence type="ECO:0000313" key="1">
    <source>
        <dbReference type="EMBL" id="PPZ90592.1"/>
    </source>
</evidence>
<evidence type="ECO:0000313" key="2">
    <source>
        <dbReference type="Proteomes" id="UP000238565"/>
    </source>
</evidence>
<dbReference type="AlphaFoldDB" id="A0A2S7I1Y2"/>
<gene>
    <name evidence="1" type="ORF">C3729_12725</name>
</gene>
<dbReference type="EMBL" id="PTPZ01000010">
    <property type="protein sequence ID" value="PPZ90592.1"/>
    <property type="molecule type" value="Genomic_DNA"/>
</dbReference>
<proteinExistence type="predicted"/>
<protein>
    <submittedName>
        <fullName evidence="1">Uncharacterized protein</fullName>
    </submittedName>
</protein>
<comment type="caution">
    <text evidence="1">The sequence shown here is derived from an EMBL/GenBank/DDBJ whole genome shotgun (WGS) entry which is preliminary data.</text>
</comment>
<dbReference type="Proteomes" id="UP000238565">
    <property type="component" value="Unassembled WGS sequence"/>
</dbReference>
<reference evidence="1 2" key="1">
    <citation type="submission" date="2018-02" db="EMBL/GenBank/DDBJ databases">
        <title>Draft genome sequence of bacterial isolates from marine environment.</title>
        <authorList>
            <person name="Singh S.K."/>
            <person name="Hill R."/>
            <person name="Major S."/>
            <person name="Cai H."/>
            <person name="Li Y."/>
        </authorList>
    </citation>
    <scope>NUCLEOTIDE SEQUENCE [LARGE SCALE GENOMIC DNA]</scope>
    <source>
        <strain evidence="1 2">IMET F</strain>
    </source>
</reference>
<organism evidence="1 2">
    <name type="scientific">Cloacibacterium normanense</name>
    <dbReference type="NCBI Taxonomy" id="237258"/>
    <lineage>
        <taxon>Bacteria</taxon>
        <taxon>Pseudomonadati</taxon>
        <taxon>Bacteroidota</taxon>
        <taxon>Flavobacteriia</taxon>
        <taxon>Flavobacteriales</taxon>
        <taxon>Weeksellaceae</taxon>
    </lineage>
</organism>
<name>A0A2S7I1Y2_9FLAO</name>
<sequence length="167" mass="19669">MKKSVFLFLILISVSIWGQNLTMKELIALREMSTTDTQSFLIKKGLVLEVFEEENKEEFGVMQFNYNKIEGYNPPNYSFIKYFSEKYSDDERITIMSLDQKKFEEYQIEVSKKYGDLIFSGNPEGIPTKVYQGEKLTFIFEITSKGNYKNIQNLSIYTNKDYNQNPF</sequence>
<dbReference type="RefSeq" id="WP_104794499.1">
    <property type="nucleotide sequence ID" value="NZ_PTPZ01000010.1"/>
</dbReference>
<accession>A0A2S7I1Y2</accession>